<comment type="caution">
    <text evidence="4">The sequence shown here is derived from an EMBL/GenBank/DDBJ whole genome shotgun (WGS) entry which is preliminary data.</text>
</comment>
<dbReference type="Gene3D" id="3.40.50.720">
    <property type="entry name" value="NAD(P)-binding Rossmann-like Domain"/>
    <property type="match status" value="1"/>
</dbReference>
<dbReference type="InterPro" id="IPR020904">
    <property type="entry name" value="Sc_DH/Rdtase_CS"/>
</dbReference>
<dbReference type="PANTHER" id="PTHR43639:SF1">
    <property type="entry name" value="SHORT-CHAIN DEHYDROGENASE_REDUCTASE FAMILY PROTEIN"/>
    <property type="match status" value="1"/>
</dbReference>
<reference evidence="5" key="1">
    <citation type="submission" date="2023-07" db="EMBL/GenBank/DDBJ databases">
        <title>Verminephrobacter genomes.</title>
        <authorList>
            <person name="Lund M.B."/>
        </authorList>
    </citation>
    <scope>NUCLEOTIDE SEQUENCE [LARGE SCALE GENOMIC DNA]</scope>
    <source>
        <strain evidence="5">AtM5-05</strain>
    </source>
</reference>
<dbReference type="InterPro" id="IPR002347">
    <property type="entry name" value="SDR_fam"/>
</dbReference>
<dbReference type="Proteomes" id="UP001208935">
    <property type="component" value="Unassembled WGS sequence"/>
</dbReference>
<dbReference type="PROSITE" id="PS00061">
    <property type="entry name" value="ADH_SHORT"/>
    <property type="match status" value="1"/>
</dbReference>
<dbReference type="SUPFAM" id="SSF51735">
    <property type="entry name" value="NAD(P)-binding Rossmann-fold domains"/>
    <property type="match status" value="1"/>
</dbReference>
<accession>A0ABT3KXS0</accession>
<dbReference type="PRINTS" id="PR00081">
    <property type="entry name" value="GDHRDH"/>
</dbReference>
<evidence type="ECO:0000313" key="4">
    <source>
        <dbReference type="EMBL" id="MCW5322714.1"/>
    </source>
</evidence>
<keyword evidence="5" id="KW-1185">Reference proteome</keyword>
<keyword evidence="2" id="KW-0560">Oxidoreductase</keyword>
<name>A0ABT3KXS0_9BURK</name>
<dbReference type="Pfam" id="PF00106">
    <property type="entry name" value="adh_short"/>
    <property type="match status" value="1"/>
</dbReference>
<evidence type="ECO:0000256" key="2">
    <source>
        <dbReference type="ARBA" id="ARBA00023002"/>
    </source>
</evidence>
<dbReference type="CDD" id="cd05233">
    <property type="entry name" value="SDR_c"/>
    <property type="match status" value="1"/>
</dbReference>
<dbReference type="EMBL" id="QZCW01000003">
    <property type="protein sequence ID" value="MCW5322714.1"/>
    <property type="molecule type" value="Genomic_DNA"/>
</dbReference>
<organism evidence="4 5">
    <name type="scientific">Verminephrobacter aporrectodeae subsp. tuberculatae</name>
    <dbReference type="NCBI Taxonomy" id="1110392"/>
    <lineage>
        <taxon>Bacteria</taxon>
        <taxon>Pseudomonadati</taxon>
        <taxon>Pseudomonadota</taxon>
        <taxon>Betaproteobacteria</taxon>
        <taxon>Burkholderiales</taxon>
        <taxon>Comamonadaceae</taxon>
        <taxon>Verminephrobacter</taxon>
    </lineage>
</organism>
<sequence length="182" mass="18894">MGSTVNAPEYHGKKVAITGAAGAYGRDLAAAFHRCGANLLLSDDQASCASTLPHGSWRYLRADLRTAAGTDALADWLLADGVPDVLVNNAGLFPFVDLLATPLDCFDAILGVNLRAPFRLMQRVGAAMAQRGAGAICNISSGAASVVRENGAVYGASKAALEQLTRAFAVRLVFCPGNISTK</sequence>
<evidence type="ECO:0000256" key="3">
    <source>
        <dbReference type="RuleBase" id="RU000363"/>
    </source>
</evidence>
<evidence type="ECO:0000313" key="5">
    <source>
        <dbReference type="Proteomes" id="UP001208935"/>
    </source>
</evidence>
<dbReference type="InterPro" id="IPR036291">
    <property type="entry name" value="NAD(P)-bd_dom_sf"/>
</dbReference>
<protein>
    <submittedName>
        <fullName evidence="4">SDR family oxidoreductase</fullName>
    </submittedName>
</protein>
<dbReference type="PANTHER" id="PTHR43639">
    <property type="entry name" value="OXIDOREDUCTASE, SHORT-CHAIN DEHYDROGENASE/REDUCTASE FAMILY (AFU_ORTHOLOGUE AFUA_5G02870)"/>
    <property type="match status" value="1"/>
</dbReference>
<proteinExistence type="inferred from homology"/>
<evidence type="ECO:0000256" key="1">
    <source>
        <dbReference type="ARBA" id="ARBA00006484"/>
    </source>
</evidence>
<comment type="similarity">
    <text evidence="1 3">Belongs to the short-chain dehydrogenases/reductases (SDR) family.</text>
</comment>
<dbReference type="PRINTS" id="PR00080">
    <property type="entry name" value="SDRFAMILY"/>
</dbReference>
<gene>
    <name evidence="4" type="ORF">D5039_16635</name>
</gene>